<dbReference type="Pfam" id="PF06320">
    <property type="entry name" value="GCN5L1"/>
    <property type="match status" value="1"/>
</dbReference>
<comment type="similarity">
    <text evidence="1">Belongs to the BLOC1S1 family.</text>
</comment>
<dbReference type="Proteomes" id="UP001652625">
    <property type="component" value="Chromosome 11"/>
</dbReference>
<dbReference type="RefSeq" id="XP_065666270.1">
    <property type="nucleotide sequence ID" value="XM_065810198.1"/>
</dbReference>
<dbReference type="PANTHER" id="PTHR13073">
    <property type="entry name" value="BLOC-1 COMPLEX SUBUNIT 1"/>
    <property type="match status" value="1"/>
</dbReference>
<evidence type="ECO:0000256" key="3">
    <source>
        <dbReference type="SAM" id="Coils"/>
    </source>
</evidence>
<protein>
    <recommendedName>
        <fullName evidence="2">Biogenesis of lysosome-related organelles complex 1 subunit 1</fullName>
    </recommendedName>
</protein>
<evidence type="ECO:0000256" key="1">
    <source>
        <dbReference type="ARBA" id="ARBA00007133"/>
    </source>
</evidence>
<accession>A0ABM4CWF9</accession>
<dbReference type="InterPro" id="IPR009395">
    <property type="entry name" value="BLOC1S1"/>
</dbReference>
<evidence type="ECO:0000313" key="5">
    <source>
        <dbReference type="RefSeq" id="XP_065666270.1"/>
    </source>
</evidence>
<proteinExistence type="inferred from homology"/>
<evidence type="ECO:0000256" key="2">
    <source>
        <dbReference type="ARBA" id="ARBA00019577"/>
    </source>
</evidence>
<sequence length="126" mass="14332">MLSAALKEHNLKNSTFKESQEERKRVALASISNFSNHLVDALNADVEQAYNNQKKIENEAKKLQNHVELFSKQTQLWINMLENFNQALKELGDVDNWARTIETDITTIASALEYAYKGPGPRSQVP</sequence>
<organism evidence="4 5">
    <name type="scientific">Hydra vulgaris</name>
    <name type="common">Hydra</name>
    <name type="synonym">Hydra attenuata</name>
    <dbReference type="NCBI Taxonomy" id="6087"/>
    <lineage>
        <taxon>Eukaryota</taxon>
        <taxon>Metazoa</taxon>
        <taxon>Cnidaria</taxon>
        <taxon>Hydrozoa</taxon>
        <taxon>Hydroidolina</taxon>
        <taxon>Anthoathecata</taxon>
        <taxon>Aplanulata</taxon>
        <taxon>Hydridae</taxon>
        <taxon>Hydra</taxon>
    </lineage>
</organism>
<reference evidence="5" key="1">
    <citation type="submission" date="2025-08" db="UniProtKB">
        <authorList>
            <consortium name="RefSeq"/>
        </authorList>
    </citation>
    <scope>IDENTIFICATION</scope>
</reference>
<feature type="coiled-coil region" evidence="3">
    <location>
        <begin position="39"/>
        <end position="73"/>
    </location>
</feature>
<keyword evidence="3" id="KW-0175">Coiled coil</keyword>
<gene>
    <name evidence="5" type="primary">LOC100200188</name>
</gene>
<name>A0ABM4CWF9_HYDVU</name>
<evidence type="ECO:0000313" key="4">
    <source>
        <dbReference type="Proteomes" id="UP001652625"/>
    </source>
</evidence>
<dbReference type="GeneID" id="100200188"/>
<keyword evidence="4" id="KW-1185">Reference proteome</keyword>
<dbReference type="PANTHER" id="PTHR13073:SF0">
    <property type="entry name" value="BIOGENESIS OF LYSOSOME-RELATED ORGANELLES COMPLEX 1 SUBUNIT 1"/>
    <property type="match status" value="1"/>
</dbReference>